<accession>A0AAN9RBT1</accession>
<name>A0AAN9RBT1_CANGL</name>
<dbReference type="EMBL" id="JAYMYQ010000001">
    <property type="protein sequence ID" value="KAK7360963.1"/>
    <property type="molecule type" value="Genomic_DNA"/>
</dbReference>
<dbReference type="AlphaFoldDB" id="A0AAN9RBT1"/>
<dbReference type="PANTHER" id="PTHR45184">
    <property type="entry name" value="DNAJ PROTEIN ERDJ3A"/>
    <property type="match status" value="1"/>
</dbReference>
<keyword evidence="2" id="KW-1185">Reference proteome</keyword>
<sequence>MVISCSTAVECGRFGNTTQRAQFLTRLLILETIKPIDAPPWLEIYHNGKVGHNQIISGFGSSTSSQFRSKGSPKSFRAINSHTYEKEIENEGMTWLLLSYIPSSRGIQYYETIVDDIPNSLQGSLKVGNINYEKEVSFSKEFGLYPHRAPRRFVFSYKEDEKGSLVEYSGNLAVKDSKAFCQEHLPRF</sequence>
<dbReference type="PANTHER" id="PTHR45184:SF1">
    <property type="entry name" value="DNAJ PROTEIN ERDJ3A"/>
    <property type="match status" value="1"/>
</dbReference>
<protein>
    <submittedName>
        <fullName evidence="1">Uncharacterized protein</fullName>
    </submittedName>
</protein>
<dbReference type="InterPro" id="IPR052842">
    <property type="entry name" value="ER_Co-chaperone"/>
</dbReference>
<comment type="caution">
    <text evidence="1">The sequence shown here is derived from an EMBL/GenBank/DDBJ whole genome shotgun (WGS) entry which is preliminary data.</text>
</comment>
<dbReference type="SUPFAM" id="SSF52833">
    <property type="entry name" value="Thioredoxin-like"/>
    <property type="match status" value="1"/>
</dbReference>
<reference evidence="1 2" key="1">
    <citation type="submission" date="2024-01" db="EMBL/GenBank/DDBJ databases">
        <title>The genomes of 5 underutilized Papilionoideae crops provide insights into root nodulation and disease resistanc.</title>
        <authorList>
            <person name="Jiang F."/>
        </authorList>
    </citation>
    <scope>NUCLEOTIDE SEQUENCE [LARGE SCALE GENOMIC DNA]</scope>
    <source>
        <strain evidence="1">LVBAO_FW01</strain>
        <tissue evidence="1">Leaves</tissue>
    </source>
</reference>
<dbReference type="InterPro" id="IPR036249">
    <property type="entry name" value="Thioredoxin-like_sf"/>
</dbReference>
<evidence type="ECO:0000313" key="2">
    <source>
        <dbReference type="Proteomes" id="UP001367508"/>
    </source>
</evidence>
<proteinExistence type="predicted"/>
<dbReference type="Proteomes" id="UP001367508">
    <property type="component" value="Unassembled WGS sequence"/>
</dbReference>
<gene>
    <name evidence="1" type="ORF">VNO77_02984</name>
</gene>
<evidence type="ECO:0000313" key="1">
    <source>
        <dbReference type="EMBL" id="KAK7360963.1"/>
    </source>
</evidence>
<organism evidence="1 2">
    <name type="scientific">Canavalia gladiata</name>
    <name type="common">Sword bean</name>
    <name type="synonym">Dolichos gladiatus</name>
    <dbReference type="NCBI Taxonomy" id="3824"/>
    <lineage>
        <taxon>Eukaryota</taxon>
        <taxon>Viridiplantae</taxon>
        <taxon>Streptophyta</taxon>
        <taxon>Embryophyta</taxon>
        <taxon>Tracheophyta</taxon>
        <taxon>Spermatophyta</taxon>
        <taxon>Magnoliopsida</taxon>
        <taxon>eudicotyledons</taxon>
        <taxon>Gunneridae</taxon>
        <taxon>Pentapetalae</taxon>
        <taxon>rosids</taxon>
        <taxon>fabids</taxon>
        <taxon>Fabales</taxon>
        <taxon>Fabaceae</taxon>
        <taxon>Papilionoideae</taxon>
        <taxon>50 kb inversion clade</taxon>
        <taxon>NPAAA clade</taxon>
        <taxon>indigoferoid/millettioid clade</taxon>
        <taxon>Phaseoleae</taxon>
        <taxon>Canavalia</taxon>
    </lineage>
</organism>